<evidence type="ECO:0000256" key="2">
    <source>
        <dbReference type="SAM" id="Phobius"/>
    </source>
</evidence>
<dbReference type="EMBL" id="DUCX01000012">
    <property type="protein sequence ID" value="HIF36926.1"/>
    <property type="molecule type" value="Genomic_DNA"/>
</dbReference>
<keyword evidence="2" id="KW-0812">Transmembrane</keyword>
<feature type="compositionally biased region" description="Basic and acidic residues" evidence="1">
    <location>
        <begin position="174"/>
        <end position="183"/>
    </location>
</feature>
<dbReference type="Proteomes" id="UP000585802">
    <property type="component" value="Unassembled WGS sequence"/>
</dbReference>
<name>A0A7J4GQJ7_9ARCH</name>
<organism evidence="3 4">
    <name type="scientific">Marine Group III euryarchaeote</name>
    <dbReference type="NCBI Taxonomy" id="2173149"/>
    <lineage>
        <taxon>Archaea</taxon>
        <taxon>Methanobacteriati</taxon>
        <taxon>Thermoplasmatota</taxon>
        <taxon>Thermoplasmata</taxon>
        <taxon>Candidatus Thermoprofundales</taxon>
    </lineage>
</organism>
<evidence type="ECO:0000256" key="1">
    <source>
        <dbReference type="SAM" id="MobiDB-lite"/>
    </source>
</evidence>
<protein>
    <submittedName>
        <fullName evidence="3">Uncharacterized protein</fullName>
    </submittedName>
</protein>
<feature type="region of interest" description="Disordered" evidence="1">
    <location>
        <begin position="91"/>
        <end position="218"/>
    </location>
</feature>
<reference evidence="4" key="1">
    <citation type="journal article" date="2019" name="bioRxiv">
        <title>Genome diversification in globally distributed novel marine Proteobacteria is linked to environmental adaptation.</title>
        <authorList>
            <person name="Zhou Z."/>
            <person name="Tran P.Q."/>
            <person name="Kieft K."/>
            <person name="Anantharaman K."/>
        </authorList>
    </citation>
    <scope>NUCLEOTIDE SEQUENCE [LARGE SCALE GENOMIC DNA]</scope>
</reference>
<evidence type="ECO:0000313" key="3">
    <source>
        <dbReference type="EMBL" id="HIF36926.1"/>
    </source>
</evidence>
<gene>
    <name evidence="3" type="ORF">EYQ70_00655</name>
</gene>
<feature type="transmembrane region" description="Helical" evidence="2">
    <location>
        <begin position="20"/>
        <end position="41"/>
    </location>
</feature>
<evidence type="ECO:0000313" key="4">
    <source>
        <dbReference type="Proteomes" id="UP000585802"/>
    </source>
</evidence>
<sequence length="281" mass="31275">MKKYKQFRAEQQYITEVGPFASAMMVAMGAAGLGFAGWKLFKTAKEKIKGYKETKQEKKENQENGVFVNIKKWDDAQGKIVSTPVEIAAAGSSKANMTNDEITKKEKELQAKEDPRNKAKQGESERGDKAAEVERGGIEDVKDAEEYFKNNGEAPAGWRNAGDKDKPELMTTKDYNKELERRSKVAKKGPTPAEKAKAAKTKEKLLQRKKEREAGKDISKQQFNSKLLNFGEFITEGVMNDLLKAGKSKKDSEITLDDGADIPIDPLTSQILVKYIEGLSS</sequence>
<feature type="compositionally biased region" description="Basic and acidic residues" evidence="1">
    <location>
        <begin position="101"/>
        <end position="148"/>
    </location>
</feature>
<feature type="non-terminal residue" evidence="3">
    <location>
        <position position="281"/>
    </location>
</feature>
<keyword evidence="2" id="KW-1133">Transmembrane helix</keyword>
<dbReference type="AlphaFoldDB" id="A0A7J4GQJ7"/>
<keyword evidence="2" id="KW-0472">Membrane</keyword>
<accession>A0A7J4GQJ7</accession>
<feature type="compositionally biased region" description="Basic and acidic residues" evidence="1">
    <location>
        <begin position="194"/>
        <end position="218"/>
    </location>
</feature>
<comment type="caution">
    <text evidence="3">The sequence shown here is derived from an EMBL/GenBank/DDBJ whole genome shotgun (WGS) entry which is preliminary data.</text>
</comment>
<proteinExistence type="predicted"/>